<sequence length="100" mass="11681">MIIEIIFLLICALSLGLMTFAIVFHLTNKNKKDDLTPYLNQIKILQTMKDKGINVVNPNDKKWAKELYQIPDNEEEMKAMKEEVKRNLIYTEETSMTSED</sequence>
<reference evidence="2 3" key="1">
    <citation type="journal article" date="2012" name="J. Bacteriol.">
        <title>Complete genome sequence of Mycoplasma haemocanis strain Illinois.</title>
        <authorList>
            <person name="do Nascimento N.C."/>
            <person name="Guimaraes A.M."/>
            <person name="Santos A.P."/>
            <person name="Sanmiguel P.J."/>
            <person name="Messick J.B."/>
        </authorList>
    </citation>
    <scope>NUCLEOTIDE SEQUENCE [LARGE SCALE GENOMIC DNA]</scope>
    <source>
        <strain evidence="2 3">Illinois</strain>
    </source>
</reference>
<keyword evidence="1" id="KW-0472">Membrane</keyword>
<keyword evidence="1" id="KW-0812">Transmembrane</keyword>
<organism evidence="2 3">
    <name type="scientific">Mycoplasma haemocanis (strain Illinois)</name>
    <dbReference type="NCBI Taxonomy" id="1111676"/>
    <lineage>
        <taxon>Bacteria</taxon>
        <taxon>Bacillati</taxon>
        <taxon>Mycoplasmatota</taxon>
        <taxon>Mollicutes</taxon>
        <taxon>Mycoplasmataceae</taxon>
        <taxon>Mycoplasma</taxon>
    </lineage>
</organism>
<evidence type="ECO:0000313" key="3">
    <source>
        <dbReference type="Proteomes" id="UP000009135"/>
    </source>
</evidence>
<dbReference type="STRING" id="1111676.MHC_02355"/>
<accession>H6N6R3</accession>
<name>H6N6R3_MYCHN</name>
<dbReference type="HOGENOM" id="CLU_2302757_0_0_14"/>
<dbReference type="KEGG" id="mhe:MHC_02355"/>
<keyword evidence="1" id="KW-1133">Transmembrane helix</keyword>
<evidence type="ECO:0000313" key="2">
    <source>
        <dbReference type="EMBL" id="AEW45335.2"/>
    </source>
</evidence>
<dbReference type="EMBL" id="CP003199">
    <property type="protein sequence ID" value="AEW45335.2"/>
    <property type="molecule type" value="Genomic_DNA"/>
</dbReference>
<keyword evidence="3" id="KW-1185">Reference proteome</keyword>
<dbReference type="AlphaFoldDB" id="H6N6R3"/>
<gene>
    <name evidence="2" type="ordered locus">MHC_02355</name>
</gene>
<dbReference type="Proteomes" id="UP000009135">
    <property type="component" value="Chromosome"/>
</dbReference>
<proteinExistence type="predicted"/>
<protein>
    <submittedName>
        <fullName evidence="2">Uncharacterized protein</fullName>
    </submittedName>
</protein>
<feature type="transmembrane region" description="Helical" evidence="1">
    <location>
        <begin position="6"/>
        <end position="26"/>
    </location>
</feature>
<dbReference type="OrthoDB" id="28984at544448"/>
<evidence type="ECO:0000256" key="1">
    <source>
        <dbReference type="SAM" id="Phobius"/>
    </source>
</evidence>